<protein>
    <submittedName>
        <fullName evidence="1">Uncharacterized protein</fullName>
    </submittedName>
</protein>
<accession>A0A8H3LBC5</accession>
<gene>
    <name evidence="1" type="ORF">RCL2_001042000</name>
</gene>
<proteinExistence type="predicted"/>
<comment type="caution">
    <text evidence="1">The sequence shown here is derived from an EMBL/GenBank/DDBJ whole genome shotgun (WGS) entry which is preliminary data.</text>
</comment>
<evidence type="ECO:0000313" key="1">
    <source>
        <dbReference type="EMBL" id="GES83260.1"/>
    </source>
</evidence>
<dbReference type="EMBL" id="BLAL01000068">
    <property type="protein sequence ID" value="GES83260.1"/>
    <property type="molecule type" value="Genomic_DNA"/>
</dbReference>
<evidence type="ECO:0000313" key="2">
    <source>
        <dbReference type="Proteomes" id="UP000615446"/>
    </source>
</evidence>
<dbReference type="AlphaFoldDB" id="A0A8H3LBC5"/>
<organism evidence="1 2">
    <name type="scientific">Rhizophagus clarus</name>
    <dbReference type="NCBI Taxonomy" id="94130"/>
    <lineage>
        <taxon>Eukaryota</taxon>
        <taxon>Fungi</taxon>
        <taxon>Fungi incertae sedis</taxon>
        <taxon>Mucoromycota</taxon>
        <taxon>Glomeromycotina</taxon>
        <taxon>Glomeromycetes</taxon>
        <taxon>Glomerales</taxon>
        <taxon>Glomeraceae</taxon>
        <taxon>Rhizophagus</taxon>
    </lineage>
</organism>
<name>A0A8H3LBC5_9GLOM</name>
<sequence>MMQCWDLAMAKQPNDQSQSFGQKIYTANHGICVLNIKTIFFVVTIYTQNHFHKYHEDLNEIESFYILSHQRITSKT</sequence>
<dbReference type="Proteomes" id="UP000615446">
    <property type="component" value="Unassembled WGS sequence"/>
</dbReference>
<reference evidence="1" key="1">
    <citation type="submission" date="2019-10" db="EMBL/GenBank/DDBJ databases">
        <title>Conservation and host-specific expression of non-tandemly repeated heterogenous ribosome RNA gene in arbuscular mycorrhizal fungi.</title>
        <authorList>
            <person name="Maeda T."/>
            <person name="Kobayashi Y."/>
            <person name="Nakagawa T."/>
            <person name="Ezawa T."/>
            <person name="Yamaguchi K."/>
            <person name="Bino T."/>
            <person name="Nishimoto Y."/>
            <person name="Shigenobu S."/>
            <person name="Kawaguchi M."/>
        </authorList>
    </citation>
    <scope>NUCLEOTIDE SEQUENCE</scope>
    <source>
        <strain evidence="1">HR1</strain>
    </source>
</reference>